<dbReference type="RefSeq" id="WP_328984054.1">
    <property type="nucleotide sequence ID" value="NZ_CP121472.1"/>
</dbReference>
<accession>A0ABZ0SD92</accession>
<name>A0ABZ0SD92_9GAMM</name>
<evidence type="ECO:0000313" key="3">
    <source>
        <dbReference type="Proteomes" id="UP001432180"/>
    </source>
</evidence>
<dbReference type="PANTHER" id="PTHR30595">
    <property type="entry name" value="GLPR-RELATED TRANSCRIPTIONAL REPRESSOR"/>
    <property type="match status" value="1"/>
</dbReference>
<dbReference type="PANTHER" id="PTHR30595:SF6">
    <property type="entry name" value="SCHLAFEN ALBA-2 DOMAIN-CONTAINING PROTEIN"/>
    <property type="match status" value="1"/>
</dbReference>
<feature type="domain" description="Schlafen AlbA-2" evidence="1">
    <location>
        <begin position="14"/>
        <end position="129"/>
    </location>
</feature>
<dbReference type="Gene3D" id="3.30.565.60">
    <property type="match status" value="1"/>
</dbReference>
<dbReference type="Pfam" id="PF13749">
    <property type="entry name" value="HATPase_c_4"/>
    <property type="match status" value="1"/>
</dbReference>
<dbReference type="InterPro" id="IPR007421">
    <property type="entry name" value="Schlafen_AlbA_2_dom"/>
</dbReference>
<dbReference type="EMBL" id="CP121472">
    <property type="protein sequence ID" value="WPL18283.1"/>
    <property type="molecule type" value="Genomic_DNA"/>
</dbReference>
<dbReference type="Gene3D" id="3.30.950.30">
    <property type="entry name" value="Schlafen, AAA domain"/>
    <property type="match status" value="1"/>
</dbReference>
<organism evidence="2 3">
    <name type="scientific">Thiorhodovibrio winogradskyi</name>
    <dbReference type="NCBI Taxonomy" id="77007"/>
    <lineage>
        <taxon>Bacteria</taxon>
        <taxon>Pseudomonadati</taxon>
        <taxon>Pseudomonadota</taxon>
        <taxon>Gammaproteobacteria</taxon>
        <taxon>Chromatiales</taxon>
        <taxon>Chromatiaceae</taxon>
        <taxon>Thiorhodovibrio</taxon>
    </lineage>
</organism>
<evidence type="ECO:0000313" key="2">
    <source>
        <dbReference type="EMBL" id="WPL18283.1"/>
    </source>
</evidence>
<proteinExistence type="predicted"/>
<sequence length="416" mass="46594">MTPEELFALIRQGENSGVEFKRDDLRREQLAREVVAFANFQGGRLLIGVEDDGTVTGIQREDLEHWVIDTVFGRTVHPQLLPYYETVRVDDGKQVAVVTVLPGTAKPYVVRHNQREDIYVRVGSTSQLATREQQAALFASGGLLHAELLPVSGSALADLDRARLTDYLGRVLADEVPPDEPAWLDRLCGLGFMMERTDGPPVCTIAGAVLFAHRPRRLLRQAGLRWMAFSGDDMDYQALDDRVLDAPLVGLWSVSGTGQVFRAQDGLIEIFMERALPLLSAESAELVEHLRRERRWFYPPEAVRECLLNAFAHRDWTRPAEVEVVRYGNRLTVTSPGALQNAMTIDKMLAGQRSARNPIIVEVLRDYGYVDARGMGVRRKIVPLIRQSTGSAPVFEPTEYFLRVTLPATPISKDHP</sequence>
<keyword evidence="3" id="KW-1185">Reference proteome</keyword>
<protein>
    <submittedName>
        <fullName evidence="2">Divergent AAA domain protein</fullName>
    </submittedName>
</protein>
<dbReference type="InterPro" id="IPR038461">
    <property type="entry name" value="Schlafen_AlbA_2_dom_sf"/>
</dbReference>
<gene>
    <name evidence="2" type="ORF">Thiowin_03349</name>
</gene>
<dbReference type="Proteomes" id="UP001432180">
    <property type="component" value="Chromosome"/>
</dbReference>
<evidence type="ECO:0000259" key="1">
    <source>
        <dbReference type="Pfam" id="PF04326"/>
    </source>
</evidence>
<dbReference type="InterPro" id="IPR038475">
    <property type="entry name" value="RecG_C_sf"/>
</dbReference>
<dbReference type="Pfam" id="PF04326">
    <property type="entry name" value="SLFN_AlbA_2"/>
    <property type="match status" value="1"/>
</dbReference>
<reference evidence="2 3" key="1">
    <citation type="journal article" date="2023" name="Microorganisms">
        <title>Thiorhodovibrio frisius and Trv. litoralis spp. nov., Two Novel Members from a Clade of Fastidious Purple Sulfur Bacteria That Exhibit Unique Red-Shifted Light-Harvesting Capabilities.</title>
        <authorList>
            <person name="Methner A."/>
            <person name="Kuzyk S.B."/>
            <person name="Petersen J."/>
            <person name="Bauer S."/>
            <person name="Brinkmann H."/>
            <person name="Sichau K."/>
            <person name="Wanner G."/>
            <person name="Wolf J."/>
            <person name="Neumann-Schaal M."/>
            <person name="Henke P."/>
            <person name="Tank M."/>
            <person name="Sproer C."/>
            <person name="Bunk B."/>
            <person name="Overmann J."/>
        </authorList>
    </citation>
    <scope>NUCLEOTIDE SEQUENCE [LARGE SCALE GENOMIC DNA]</scope>
    <source>
        <strain evidence="2 3">DSM 6702</strain>
    </source>
</reference>